<proteinExistence type="predicted"/>
<accession>A0A0D0DGK0</accession>
<dbReference type="EMBL" id="KN827169">
    <property type="protein sequence ID" value="KIK77045.1"/>
    <property type="molecule type" value="Genomic_DNA"/>
</dbReference>
<reference evidence="3" key="2">
    <citation type="submission" date="2015-01" db="EMBL/GenBank/DDBJ databases">
        <title>Evolutionary Origins and Diversification of the Mycorrhizal Mutualists.</title>
        <authorList>
            <consortium name="DOE Joint Genome Institute"/>
            <consortium name="Mycorrhizal Genomics Consortium"/>
            <person name="Kohler A."/>
            <person name="Kuo A."/>
            <person name="Nagy L.G."/>
            <person name="Floudas D."/>
            <person name="Copeland A."/>
            <person name="Barry K.W."/>
            <person name="Cichocki N."/>
            <person name="Veneault-Fourrey C."/>
            <person name="LaButti K."/>
            <person name="Lindquist E.A."/>
            <person name="Lipzen A."/>
            <person name="Lundell T."/>
            <person name="Morin E."/>
            <person name="Murat C."/>
            <person name="Riley R."/>
            <person name="Ohm R."/>
            <person name="Sun H."/>
            <person name="Tunlid A."/>
            <person name="Henrissat B."/>
            <person name="Grigoriev I.V."/>
            <person name="Hibbett D.S."/>
            <person name="Martin F."/>
        </authorList>
    </citation>
    <scope>NUCLEOTIDE SEQUENCE [LARGE SCALE GENOMIC DNA]</scope>
    <source>
        <strain evidence="3">Ve08.2h10</strain>
    </source>
</reference>
<gene>
    <name evidence="2" type="ORF">PAXRUDRAFT_168011</name>
</gene>
<feature type="region of interest" description="Disordered" evidence="1">
    <location>
        <begin position="264"/>
        <end position="301"/>
    </location>
</feature>
<dbReference type="STRING" id="930991.A0A0D0DGK0"/>
<reference evidence="2 3" key="1">
    <citation type="submission" date="2014-04" db="EMBL/GenBank/DDBJ databases">
        <authorList>
            <consortium name="DOE Joint Genome Institute"/>
            <person name="Kuo A."/>
            <person name="Kohler A."/>
            <person name="Jargeat P."/>
            <person name="Nagy L.G."/>
            <person name="Floudas D."/>
            <person name="Copeland A."/>
            <person name="Barry K.W."/>
            <person name="Cichocki N."/>
            <person name="Veneault-Fourrey C."/>
            <person name="LaButti K."/>
            <person name="Lindquist E.A."/>
            <person name="Lipzen A."/>
            <person name="Lundell T."/>
            <person name="Morin E."/>
            <person name="Murat C."/>
            <person name="Sun H."/>
            <person name="Tunlid A."/>
            <person name="Henrissat B."/>
            <person name="Grigoriev I.V."/>
            <person name="Hibbett D.S."/>
            <person name="Martin F."/>
            <person name="Nordberg H.P."/>
            <person name="Cantor M.N."/>
            <person name="Hua S.X."/>
        </authorList>
    </citation>
    <scope>NUCLEOTIDE SEQUENCE [LARGE SCALE GENOMIC DNA]</scope>
    <source>
        <strain evidence="2 3">Ve08.2h10</strain>
    </source>
</reference>
<name>A0A0D0DGK0_9AGAM</name>
<keyword evidence="3" id="KW-1185">Reference proteome</keyword>
<protein>
    <submittedName>
        <fullName evidence="2">Unplaced genomic scaffold scaffold_2347, whole genome shotgun sequence</fullName>
    </submittedName>
</protein>
<evidence type="ECO:0000313" key="2">
    <source>
        <dbReference type="EMBL" id="KIK77045.1"/>
    </source>
</evidence>
<dbReference type="AlphaFoldDB" id="A0A0D0DGK0"/>
<dbReference type="Proteomes" id="UP000054538">
    <property type="component" value="Unassembled WGS sequence"/>
</dbReference>
<organism evidence="2 3">
    <name type="scientific">Paxillus rubicundulus Ve08.2h10</name>
    <dbReference type="NCBI Taxonomy" id="930991"/>
    <lineage>
        <taxon>Eukaryota</taxon>
        <taxon>Fungi</taxon>
        <taxon>Dikarya</taxon>
        <taxon>Basidiomycota</taxon>
        <taxon>Agaricomycotina</taxon>
        <taxon>Agaricomycetes</taxon>
        <taxon>Agaricomycetidae</taxon>
        <taxon>Boletales</taxon>
        <taxon>Paxilineae</taxon>
        <taxon>Paxillaceae</taxon>
        <taxon>Paxillus</taxon>
    </lineage>
</organism>
<dbReference type="InParanoid" id="A0A0D0DGK0"/>
<dbReference type="Pfam" id="PF14223">
    <property type="entry name" value="Retrotran_gag_2"/>
    <property type="match status" value="1"/>
</dbReference>
<dbReference type="OrthoDB" id="2688793at2759"/>
<feature type="compositionally biased region" description="Polar residues" evidence="1">
    <location>
        <begin position="284"/>
        <end position="301"/>
    </location>
</feature>
<dbReference type="HOGENOM" id="CLU_048314_1_0_1"/>
<evidence type="ECO:0000256" key="1">
    <source>
        <dbReference type="SAM" id="MobiDB-lite"/>
    </source>
</evidence>
<evidence type="ECO:0000313" key="3">
    <source>
        <dbReference type="Proteomes" id="UP000054538"/>
    </source>
</evidence>
<sequence length="301" mass="33504">MGKYDHIPMFTGVDNYHAWWTDINIETDPSDPLNFASLKPIPTDLTSPTEAETTAICKWLVDDVKAKGFIHRFLSTPIHQLIPENQVMTAWAIWDLIGHHYGWKDLSMQFILRKQLAALCMKDASDASRYVGEHLSLHCRLLKMGANFSEEESVFQLLTGLPLSSKWRMFKSQLEQRLHDAYSRTIVTSALGVGNSISAMFQHNAMTFDSCSTHICGKVSFVLGETNPITGLQKHPKNPQGIFCTMPVCALNCHGDHDQPHCFSPGRGMEGQAPWPKKKKKDGTPTSSGASTPIVSMSSLT</sequence>